<evidence type="ECO:0000256" key="12">
    <source>
        <dbReference type="ARBA" id="ARBA00034000"/>
    </source>
</evidence>
<keyword evidence="10" id="KW-0573">Peptidoglycan synthesis</keyword>
<evidence type="ECO:0000256" key="10">
    <source>
        <dbReference type="ARBA" id="ARBA00022984"/>
    </source>
</evidence>
<sequence>MSAPVTSSDGSDRRSAALRLGVVAFLSLVLSLAGTGLQAQNFQSQATYAVLLDAASGTVLYEKAADELMVPASLAKIATALVAFQEIAQGRLTLDSEIGISENAWRKGGGVSGGSTMFAILNSRVKLSDILQGLIVQSGNDAAIALAEAIAGDEATFARVMTERVRALGLTKSVFRNATGMGDPEQKVTARELARLSDHIIKTYPELYRIFGQREFTWNKIKQQNRNPLLAMEIGADGLKTGNIDEAGFGLVGSAVQNGQRLIVVVNGLKTARDRAQEARKLLEWGFRAFEARKIFGEGEIVGEASVFGGEKGRVALKAKGPVSLLLPRGAGERLNARIVYRGPLVAPVREGAEVGRLLVTRGEVKTLEIPLYAAETVEPGTLQRRALDAVMELATGWVRKVLKRS</sequence>
<dbReference type="PANTHER" id="PTHR21581:SF6">
    <property type="entry name" value="TRAFFICKING PROTEIN PARTICLE COMPLEX SUBUNIT 12"/>
    <property type="match status" value="1"/>
</dbReference>
<dbReference type="Proteomes" id="UP000094969">
    <property type="component" value="Chromosome"/>
</dbReference>
<evidence type="ECO:0000256" key="9">
    <source>
        <dbReference type="ARBA" id="ARBA00022960"/>
    </source>
</evidence>
<feature type="binding site" evidence="14">
    <location>
        <position position="240"/>
    </location>
    <ligand>
        <name>substrate</name>
    </ligand>
</feature>
<comment type="pathway">
    <text evidence="2">Cell wall biogenesis; peptidoglycan biosynthesis.</text>
</comment>
<dbReference type="InterPro" id="IPR015956">
    <property type="entry name" value="Peniciliin-bd_prot_C_sf"/>
</dbReference>
<dbReference type="GO" id="GO:0006508">
    <property type="term" value="P:proteolysis"/>
    <property type="evidence" value="ECO:0007669"/>
    <property type="project" value="UniProtKB-KW"/>
</dbReference>
<evidence type="ECO:0000256" key="8">
    <source>
        <dbReference type="ARBA" id="ARBA00022801"/>
    </source>
</evidence>
<dbReference type="AlphaFoldDB" id="A0A1D7U4X0"/>
<dbReference type="InterPro" id="IPR012907">
    <property type="entry name" value="Peptidase_S11_C"/>
</dbReference>
<dbReference type="GO" id="GO:0008360">
    <property type="term" value="P:regulation of cell shape"/>
    <property type="evidence" value="ECO:0007669"/>
    <property type="project" value="UniProtKB-KW"/>
</dbReference>
<dbReference type="STRING" id="1526658.BHK69_19830"/>
<name>A0A1D7U4X0_9HYPH</name>
<feature type="active site" evidence="13">
    <location>
        <position position="138"/>
    </location>
</feature>
<dbReference type="InterPro" id="IPR018044">
    <property type="entry name" value="Peptidase_S11"/>
</dbReference>
<comment type="catalytic activity">
    <reaction evidence="12">
        <text>Preferential cleavage: (Ac)2-L-Lys-D-Ala-|-D-Ala. Also transpeptidation of peptidyl-alanyl moieties that are N-acyl substituents of D-alanine.</text>
        <dbReference type="EC" id="3.4.16.4"/>
    </reaction>
</comment>
<evidence type="ECO:0000259" key="16">
    <source>
        <dbReference type="SMART" id="SM00936"/>
    </source>
</evidence>
<protein>
    <recommendedName>
        <fullName evidence="4">serine-type D-Ala-D-Ala carboxypeptidase</fullName>
        <ecNumber evidence="4">3.4.16.4</ecNumber>
    </recommendedName>
</protein>
<keyword evidence="11" id="KW-0961">Cell wall biogenesis/degradation</keyword>
<dbReference type="PANTHER" id="PTHR21581">
    <property type="entry name" value="D-ALANYL-D-ALANINE CARBOXYPEPTIDASE"/>
    <property type="match status" value="1"/>
</dbReference>
<dbReference type="Pfam" id="PF07943">
    <property type="entry name" value="PBP5_C"/>
    <property type="match status" value="1"/>
</dbReference>
<dbReference type="UniPathway" id="UPA00219"/>
<dbReference type="InterPro" id="IPR001967">
    <property type="entry name" value="Peptidase_S11_N"/>
</dbReference>
<evidence type="ECO:0000256" key="6">
    <source>
        <dbReference type="ARBA" id="ARBA00022670"/>
    </source>
</evidence>
<keyword evidence="7" id="KW-0732">Signal</keyword>
<dbReference type="GO" id="GO:0071555">
    <property type="term" value="P:cell wall organization"/>
    <property type="evidence" value="ECO:0007669"/>
    <property type="project" value="UniProtKB-KW"/>
</dbReference>
<keyword evidence="8" id="KW-0378">Hydrolase</keyword>
<dbReference type="InterPro" id="IPR037167">
    <property type="entry name" value="Peptidase_S11_C_sf"/>
</dbReference>
<dbReference type="SMART" id="SM00936">
    <property type="entry name" value="PBP5_C"/>
    <property type="match status" value="1"/>
</dbReference>
<dbReference type="GO" id="GO:0009002">
    <property type="term" value="F:serine-type D-Ala-D-Ala carboxypeptidase activity"/>
    <property type="evidence" value="ECO:0007669"/>
    <property type="project" value="UniProtKB-EC"/>
</dbReference>
<feature type="domain" description="Peptidase S11 D-Ala-D-Ala carboxypeptidase A C-terminal" evidence="16">
    <location>
        <begin position="290"/>
        <end position="380"/>
    </location>
</feature>
<evidence type="ECO:0000256" key="14">
    <source>
        <dbReference type="PIRSR" id="PIRSR618044-2"/>
    </source>
</evidence>
<gene>
    <name evidence="17" type="ORF">BHK69_19830</name>
</gene>
<keyword evidence="6" id="KW-0645">Protease</keyword>
<dbReference type="EC" id="3.4.16.4" evidence="4"/>
<dbReference type="SUPFAM" id="SSF69189">
    <property type="entry name" value="Penicillin-binding protein associated domain"/>
    <property type="match status" value="1"/>
</dbReference>
<evidence type="ECO:0000256" key="4">
    <source>
        <dbReference type="ARBA" id="ARBA00012448"/>
    </source>
</evidence>
<comment type="function">
    <text evidence="1">Removes C-terminal D-alanyl residues from sugar-peptide cell wall precursors.</text>
</comment>
<evidence type="ECO:0000313" key="17">
    <source>
        <dbReference type="EMBL" id="AOO82391.1"/>
    </source>
</evidence>
<organism evidence="17 18">
    <name type="scientific">Bosea vaviloviae</name>
    <dbReference type="NCBI Taxonomy" id="1526658"/>
    <lineage>
        <taxon>Bacteria</taxon>
        <taxon>Pseudomonadati</taxon>
        <taxon>Pseudomonadota</taxon>
        <taxon>Alphaproteobacteria</taxon>
        <taxon>Hyphomicrobiales</taxon>
        <taxon>Boseaceae</taxon>
        <taxon>Bosea</taxon>
    </lineage>
</organism>
<evidence type="ECO:0000256" key="3">
    <source>
        <dbReference type="ARBA" id="ARBA00007164"/>
    </source>
</evidence>
<dbReference type="OrthoDB" id="5291989at2"/>
<evidence type="ECO:0000256" key="1">
    <source>
        <dbReference type="ARBA" id="ARBA00003217"/>
    </source>
</evidence>
<feature type="active site" description="Proton acceptor" evidence="13">
    <location>
        <position position="76"/>
    </location>
</feature>
<dbReference type="Gene3D" id="2.60.410.10">
    <property type="entry name" value="D-Ala-D-Ala carboxypeptidase, C-terminal domain"/>
    <property type="match status" value="1"/>
</dbReference>
<dbReference type="EMBL" id="CP017147">
    <property type="protein sequence ID" value="AOO82391.1"/>
    <property type="molecule type" value="Genomic_DNA"/>
</dbReference>
<evidence type="ECO:0000256" key="2">
    <source>
        <dbReference type="ARBA" id="ARBA00004752"/>
    </source>
</evidence>
<dbReference type="Pfam" id="PF00768">
    <property type="entry name" value="Peptidase_S11"/>
    <property type="match status" value="1"/>
</dbReference>
<evidence type="ECO:0000256" key="15">
    <source>
        <dbReference type="RuleBase" id="RU004016"/>
    </source>
</evidence>
<evidence type="ECO:0000256" key="7">
    <source>
        <dbReference type="ARBA" id="ARBA00022729"/>
    </source>
</evidence>
<evidence type="ECO:0000313" key="18">
    <source>
        <dbReference type="Proteomes" id="UP000094969"/>
    </source>
</evidence>
<dbReference type="KEGG" id="bvv:BHK69_19830"/>
<dbReference type="InterPro" id="IPR012338">
    <property type="entry name" value="Beta-lactam/transpept-like"/>
</dbReference>
<accession>A0A1D7U4X0</accession>
<dbReference type="RefSeq" id="WP_069691600.1">
    <property type="nucleotide sequence ID" value="NZ_CP017147.1"/>
</dbReference>
<dbReference type="PRINTS" id="PR00725">
    <property type="entry name" value="DADACBPTASE1"/>
</dbReference>
<feature type="active site" description="Acyl-ester intermediate" evidence="13">
    <location>
        <position position="73"/>
    </location>
</feature>
<comment type="similarity">
    <text evidence="3 15">Belongs to the peptidase S11 family.</text>
</comment>
<dbReference type="Gene3D" id="3.40.710.10">
    <property type="entry name" value="DD-peptidase/beta-lactamase superfamily"/>
    <property type="match status" value="1"/>
</dbReference>
<evidence type="ECO:0000256" key="11">
    <source>
        <dbReference type="ARBA" id="ARBA00023316"/>
    </source>
</evidence>
<reference evidence="17 18" key="1">
    <citation type="journal article" date="2015" name="Antonie Van Leeuwenhoek">
        <title>Bosea vaviloviae sp. nov., a new species of slow-growing rhizobia isolated from nodules of the relict species Vavilovia formosa (Stev.) Fed.</title>
        <authorList>
            <person name="Safronova V.I."/>
            <person name="Kuznetsova I.G."/>
            <person name="Sazanova A.L."/>
            <person name="Kimeklis A.K."/>
            <person name="Belimov A.A."/>
            <person name="Andronov E.E."/>
            <person name="Pinaev A.G."/>
            <person name="Chizhevskaya E.P."/>
            <person name="Pukhaev A.R."/>
            <person name="Popov K.P."/>
            <person name="Willems A."/>
            <person name="Tikhonovich I.A."/>
        </authorList>
    </citation>
    <scope>NUCLEOTIDE SEQUENCE [LARGE SCALE GENOMIC DNA]</scope>
    <source>
        <strain evidence="17 18">Vaf18</strain>
    </source>
</reference>
<proteinExistence type="inferred from homology"/>
<keyword evidence="9" id="KW-0133">Cell shape</keyword>
<keyword evidence="5 17" id="KW-0121">Carboxypeptidase</keyword>
<evidence type="ECO:0000256" key="13">
    <source>
        <dbReference type="PIRSR" id="PIRSR618044-1"/>
    </source>
</evidence>
<evidence type="ECO:0000256" key="5">
    <source>
        <dbReference type="ARBA" id="ARBA00022645"/>
    </source>
</evidence>
<keyword evidence="18" id="KW-1185">Reference proteome</keyword>
<dbReference type="SUPFAM" id="SSF56601">
    <property type="entry name" value="beta-lactamase/transpeptidase-like"/>
    <property type="match status" value="1"/>
</dbReference>
<dbReference type="GO" id="GO:0009252">
    <property type="term" value="P:peptidoglycan biosynthetic process"/>
    <property type="evidence" value="ECO:0007669"/>
    <property type="project" value="UniProtKB-UniPathway"/>
</dbReference>